<dbReference type="OrthoDB" id="9809248at2"/>
<dbReference type="PROSITE" id="PS00756">
    <property type="entry name" value="SECY_2"/>
    <property type="match status" value="1"/>
</dbReference>
<dbReference type="EMBL" id="QREI01000006">
    <property type="protein sequence ID" value="REE08598.1"/>
    <property type="molecule type" value="Genomic_DNA"/>
</dbReference>
<keyword evidence="6 10" id="KW-1133">Transmembrane helix</keyword>
<evidence type="ECO:0000313" key="14">
    <source>
        <dbReference type="EMBL" id="REE08598.1"/>
    </source>
</evidence>
<dbReference type="HAMAP" id="MF_01465">
    <property type="entry name" value="SecY"/>
    <property type="match status" value="1"/>
</dbReference>
<dbReference type="PROSITE" id="PS00755">
    <property type="entry name" value="SECY_1"/>
    <property type="match status" value="1"/>
</dbReference>
<comment type="function">
    <text evidence="10 11">The central subunit of the protein translocation channel SecYEG. Consists of two halves formed by TMs 1-5 and 6-10. These two domains form a lateral gate at the front which open onto the bilayer between TMs 2 and 7, and are clamped together by SecE at the back. The channel is closed by both a pore ring composed of hydrophobic SecY resides and a short helix (helix 2A) on the extracellular side of the membrane which forms a plug. The plug probably moves laterally to allow the channel to open. The ring and the pore may move independently.</text>
</comment>
<evidence type="ECO:0000256" key="7">
    <source>
        <dbReference type="ARBA" id="ARBA00023010"/>
    </source>
</evidence>
<dbReference type="GO" id="GO:0006605">
    <property type="term" value="P:protein targeting"/>
    <property type="evidence" value="ECO:0007669"/>
    <property type="project" value="UniProtKB-UniRule"/>
</dbReference>
<evidence type="ECO:0000256" key="9">
    <source>
        <dbReference type="ARBA" id="ARBA00039733"/>
    </source>
</evidence>
<evidence type="ECO:0000313" key="15">
    <source>
        <dbReference type="Proteomes" id="UP000256919"/>
    </source>
</evidence>
<evidence type="ECO:0000256" key="8">
    <source>
        <dbReference type="ARBA" id="ARBA00023136"/>
    </source>
</evidence>
<keyword evidence="8 10" id="KW-0472">Membrane</keyword>
<feature type="transmembrane region" description="Helical" evidence="10">
    <location>
        <begin position="407"/>
        <end position="427"/>
    </location>
</feature>
<dbReference type="InterPro" id="IPR002208">
    <property type="entry name" value="SecY/SEC61-alpha"/>
</dbReference>
<feature type="transmembrane region" description="Helical" evidence="10">
    <location>
        <begin position="188"/>
        <end position="206"/>
    </location>
</feature>
<feature type="transmembrane region" description="Helical" evidence="10">
    <location>
        <begin position="379"/>
        <end position="401"/>
    </location>
</feature>
<accession>A0A3D9LMR9</accession>
<dbReference type="InterPro" id="IPR026593">
    <property type="entry name" value="SecY"/>
</dbReference>
<organism evidence="14 15">
    <name type="scientific">Winogradskyella pacifica</name>
    <dbReference type="NCBI Taxonomy" id="664642"/>
    <lineage>
        <taxon>Bacteria</taxon>
        <taxon>Pseudomonadati</taxon>
        <taxon>Bacteroidota</taxon>
        <taxon>Flavobacteriia</taxon>
        <taxon>Flavobacteriales</taxon>
        <taxon>Flavobacteriaceae</taxon>
        <taxon>Winogradskyella</taxon>
    </lineage>
</organism>
<dbReference type="InterPro" id="IPR023201">
    <property type="entry name" value="SecY_dom_sf"/>
</dbReference>
<feature type="transmembrane region" description="Helical" evidence="10">
    <location>
        <begin position="157"/>
        <end position="176"/>
    </location>
</feature>
<dbReference type="PIRSF" id="PIRSF004557">
    <property type="entry name" value="SecY"/>
    <property type="match status" value="1"/>
</dbReference>
<keyword evidence="10" id="KW-1003">Cell membrane</keyword>
<comment type="subcellular location">
    <subcellularLocation>
        <location evidence="10">Cell membrane</location>
        <topology evidence="10">Multi-pass membrane protein</topology>
    </subcellularLocation>
    <subcellularLocation>
        <location evidence="1 12">Membrane</location>
        <topology evidence="1 12">Multi-pass membrane protein</topology>
    </subcellularLocation>
</comment>
<dbReference type="AlphaFoldDB" id="A0A3D9LMR9"/>
<evidence type="ECO:0000256" key="12">
    <source>
        <dbReference type="RuleBase" id="RU003484"/>
    </source>
</evidence>
<protein>
    <recommendedName>
        <fullName evidence="9 10">Protein translocase subunit SecY</fullName>
    </recommendedName>
</protein>
<feature type="transmembrane region" description="Helical" evidence="10">
    <location>
        <begin position="119"/>
        <end position="137"/>
    </location>
</feature>
<dbReference type="GO" id="GO:0065002">
    <property type="term" value="P:intracellular protein transmembrane transport"/>
    <property type="evidence" value="ECO:0007669"/>
    <property type="project" value="UniProtKB-UniRule"/>
</dbReference>
<evidence type="ECO:0000256" key="1">
    <source>
        <dbReference type="ARBA" id="ARBA00004141"/>
    </source>
</evidence>
<dbReference type="InterPro" id="IPR030659">
    <property type="entry name" value="SecY_CS"/>
</dbReference>
<dbReference type="NCBIfam" id="TIGR00967">
    <property type="entry name" value="3a0501s007"/>
    <property type="match status" value="1"/>
</dbReference>
<sequence length="454" mass="49264">MKIIETLKNVWKITELKDRIILTLGLLLVYRFGAQVVLPGINIDSLGGLQAGMDGGILGLLNAFTGGAFANASVFALGIMPYISASIVVQLMGIAIPYLQKLQKEGASGQKKITQITRWLTIGICMVQAPGYLASIPGLSGSSSMSAMLVPGFSENIFYFSSVIILVTGCVFAMWLGEKITDKGIGNGISLLIMVGIIATLPQSFIQNAASRLEGGNGGFMMILIEMVIWFLIILASVFLVMAVRKIAVQYARRTASGGYEKNVFGSRQFLPLKLNASGVMPIIFAQAIMFVPSLIGGSSWLKDTSTGVWMQTNFQDMFGFWYNLIFALLIIVFTYFYTAITVPTNKMADDLKRSGGFIPGIRPGSETSEYLDKIMSQITLPGSIFLALVAVFPAFVMKLMSVQPGWALFFGGTSLLIMVGVAIDTMQQINSYLLNKHYDGLMKTGKNRKAVAQ</sequence>
<comment type="caution">
    <text evidence="14">The sequence shown here is derived from an EMBL/GenBank/DDBJ whole genome shotgun (WGS) entry which is preliminary data.</text>
</comment>
<comment type="similarity">
    <text evidence="2 10 13">Belongs to the SecY/SEC61-alpha family.</text>
</comment>
<dbReference type="Gene3D" id="1.10.3370.10">
    <property type="entry name" value="SecY subunit domain"/>
    <property type="match status" value="1"/>
</dbReference>
<keyword evidence="5 10" id="KW-0653">Protein transport</keyword>
<feature type="transmembrane region" description="Helical" evidence="10">
    <location>
        <begin position="218"/>
        <end position="244"/>
    </location>
</feature>
<keyword evidence="7 10" id="KW-0811">Translocation</keyword>
<feature type="transmembrane region" description="Helical" evidence="10">
    <location>
        <begin position="280"/>
        <end position="301"/>
    </location>
</feature>
<comment type="subunit">
    <text evidence="10">Component of the Sec protein translocase complex. Heterotrimer consisting of SecY, SecE and SecG subunits. The heterotrimers can form oligomers, although 1 heterotrimer is thought to be able to translocate proteins. Interacts with the ribosome. Interacts with SecDF, and other proteins may be involved. Interacts with SecA.</text>
</comment>
<keyword evidence="15" id="KW-1185">Reference proteome</keyword>
<feature type="transmembrane region" description="Helical" evidence="10">
    <location>
        <begin position="20"/>
        <end position="41"/>
    </location>
</feature>
<reference evidence="14 15" key="1">
    <citation type="submission" date="2018-07" db="EMBL/GenBank/DDBJ databases">
        <title>Genomic Encyclopedia of Type Strains, Phase III (KMG-III): the genomes of soil and plant-associated and newly described type strains.</title>
        <authorList>
            <person name="Whitman W."/>
        </authorList>
    </citation>
    <scope>NUCLEOTIDE SEQUENCE [LARGE SCALE GENOMIC DNA]</scope>
    <source>
        <strain evidence="14 15">CECT 7948</strain>
    </source>
</reference>
<evidence type="ECO:0000256" key="4">
    <source>
        <dbReference type="ARBA" id="ARBA00022692"/>
    </source>
</evidence>
<dbReference type="Proteomes" id="UP000256919">
    <property type="component" value="Unassembled WGS sequence"/>
</dbReference>
<evidence type="ECO:0000256" key="11">
    <source>
        <dbReference type="RuleBase" id="RU000537"/>
    </source>
</evidence>
<dbReference type="GO" id="GO:0005886">
    <property type="term" value="C:plasma membrane"/>
    <property type="evidence" value="ECO:0007669"/>
    <property type="project" value="UniProtKB-SubCell"/>
</dbReference>
<evidence type="ECO:0000256" key="6">
    <source>
        <dbReference type="ARBA" id="ARBA00022989"/>
    </source>
</evidence>
<dbReference type="GO" id="GO:0043952">
    <property type="term" value="P:protein transport by the Sec complex"/>
    <property type="evidence" value="ECO:0007669"/>
    <property type="project" value="UniProtKB-UniRule"/>
</dbReference>
<feature type="transmembrane region" description="Helical" evidence="10">
    <location>
        <begin position="79"/>
        <end position="99"/>
    </location>
</feature>
<dbReference type="PRINTS" id="PR00303">
    <property type="entry name" value="SECYTRNLCASE"/>
</dbReference>
<dbReference type="PANTHER" id="PTHR10906">
    <property type="entry name" value="SECY/SEC61-ALPHA FAMILY MEMBER"/>
    <property type="match status" value="1"/>
</dbReference>
<dbReference type="RefSeq" id="WP_115811031.1">
    <property type="nucleotide sequence ID" value="NZ_JABFDI010000004.1"/>
</dbReference>
<feature type="transmembrane region" description="Helical" evidence="10">
    <location>
        <begin position="321"/>
        <end position="343"/>
    </location>
</feature>
<name>A0A3D9LMR9_9FLAO</name>
<evidence type="ECO:0000256" key="10">
    <source>
        <dbReference type="HAMAP-Rule" id="MF_01465"/>
    </source>
</evidence>
<dbReference type="FunFam" id="1.10.3370.10:FF:000001">
    <property type="entry name" value="Preprotein translocase subunit SecY"/>
    <property type="match status" value="1"/>
</dbReference>
<keyword evidence="4 10" id="KW-0812">Transmembrane</keyword>
<evidence type="ECO:0000256" key="3">
    <source>
        <dbReference type="ARBA" id="ARBA00022448"/>
    </source>
</evidence>
<proteinExistence type="inferred from homology"/>
<gene>
    <name evidence="10" type="primary">secY</name>
    <name evidence="14" type="ORF">DFQ09_10665</name>
</gene>
<dbReference type="SUPFAM" id="SSF103491">
    <property type="entry name" value="Preprotein translocase SecY subunit"/>
    <property type="match status" value="1"/>
</dbReference>
<keyword evidence="3 10" id="KW-0813">Transport</keyword>
<evidence type="ECO:0000256" key="2">
    <source>
        <dbReference type="ARBA" id="ARBA00005751"/>
    </source>
</evidence>
<evidence type="ECO:0000256" key="5">
    <source>
        <dbReference type="ARBA" id="ARBA00022927"/>
    </source>
</evidence>
<dbReference type="Pfam" id="PF00344">
    <property type="entry name" value="SecY"/>
    <property type="match status" value="1"/>
</dbReference>
<evidence type="ECO:0000256" key="13">
    <source>
        <dbReference type="RuleBase" id="RU004349"/>
    </source>
</evidence>